<proteinExistence type="predicted"/>
<dbReference type="Proteomes" id="UP000634136">
    <property type="component" value="Unassembled WGS sequence"/>
</dbReference>
<evidence type="ECO:0000313" key="1">
    <source>
        <dbReference type="EMBL" id="KAF7822196.1"/>
    </source>
</evidence>
<comment type="caution">
    <text evidence="1">The sequence shown here is derived from an EMBL/GenBank/DDBJ whole genome shotgun (WGS) entry which is preliminary data.</text>
</comment>
<accession>A0A834TJF0</accession>
<organism evidence="1 2">
    <name type="scientific">Senna tora</name>
    <dbReference type="NCBI Taxonomy" id="362788"/>
    <lineage>
        <taxon>Eukaryota</taxon>
        <taxon>Viridiplantae</taxon>
        <taxon>Streptophyta</taxon>
        <taxon>Embryophyta</taxon>
        <taxon>Tracheophyta</taxon>
        <taxon>Spermatophyta</taxon>
        <taxon>Magnoliopsida</taxon>
        <taxon>eudicotyledons</taxon>
        <taxon>Gunneridae</taxon>
        <taxon>Pentapetalae</taxon>
        <taxon>rosids</taxon>
        <taxon>fabids</taxon>
        <taxon>Fabales</taxon>
        <taxon>Fabaceae</taxon>
        <taxon>Caesalpinioideae</taxon>
        <taxon>Cassia clade</taxon>
        <taxon>Senna</taxon>
    </lineage>
</organism>
<dbReference type="AlphaFoldDB" id="A0A834TJF0"/>
<keyword evidence="2" id="KW-1185">Reference proteome</keyword>
<reference evidence="1" key="1">
    <citation type="submission" date="2020-09" db="EMBL/GenBank/DDBJ databases">
        <title>Genome-Enabled Discovery of Anthraquinone Biosynthesis in Senna tora.</title>
        <authorList>
            <person name="Kang S.-H."/>
            <person name="Pandey R.P."/>
            <person name="Lee C.-M."/>
            <person name="Sim J.-S."/>
            <person name="Jeong J.-T."/>
            <person name="Choi B.-S."/>
            <person name="Jung M."/>
            <person name="Ginzburg D."/>
            <person name="Zhao K."/>
            <person name="Won S.Y."/>
            <person name="Oh T.-J."/>
            <person name="Yu Y."/>
            <person name="Kim N.-H."/>
            <person name="Lee O.R."/>
            <person name="Lee T.-H."/>
            <person name="Bashyal P."/>
            <person name="Kim T.-S."/>
            <person name="Lee W.-H."/>
            <person name="Kawkins C."/>
            <person name="Kim C.-K."/>
            <person name="Kim J.S."/>
            <person name="Ahn B.O."/>
            <person name="Rhee S.Y."/>
            <person name="Sohng J.K."/>
        </authorList>
    </citation>
    <scope>NUCLEOTIDE SEQUENCE</scope>
    <source>
        <tissue evidence="1">Leaf</tissue>
    </source>
</reference>
<gene>
    <name evidence="1" type="ORF">G2W53_027651</name>
</gene>
<name>A0A834TJF0_9FABA</name>
<protein>
    <submittedName>
        <fullName evidence="1">Uncharacterized protein</fullName>
    </submittedName>
</protein>
<dbReference type="EMBL" id="JAAIUW010000008">
    <property type="protein sequence ID" value="KAF7822196.1"/>
    <property type="molecule type" value="Genomic_DNA"/>
</dbReference>
<evidence type="ECO:0000313" key="2">
    <source>
        <dbReference type="Proteomes" id="UP000634136"/>
    </source>
</evidence>
<sequence>MEVTRVELKMKRENGIEWEDADFRPMAFPLH</sequence>